<dbReference type="AlphaFoldDB" id="A0A239KLJ3"/>
<feature type="compositionally biased region" description="Basic and acidic residues" evidence="1">
    <location>
        <begin position="166"/>
        <end position="177"/>
    </location>
</feature>
<keyword evidence="2" id="KW-0732">Signal</keyword>
<feature type="region of interest" description="Disordered" evidence="1">
    <location>
        <begin position="160"/>
        <end position="212"/>
    </location>
</feature>
<evidence type="ECO:0000313" key="3">
    <source>
        <dbReference type="EMBL" id="SNT18935.1"/>
    </source>
</evidence>
<name>A0A239KLJ3_9SPHN</name>
<sequence>MTRLPLLALTFAAGAFAAPAQAQEGSAEAANDKVNQVIVYGDDKCEQSSPDEIVVCNRLPESDRYRVPQIFRGGDPLDPRNQAWLNRVVAMERVGRFGTDSCSPVGLGGFTGCTQQLLEGAKAERQAADKTDWETMIAEERAKRLAGIDEAAAEVQAAVDAEQEALEQRQRAAEELQRQANGETAPPAADAAGDPDAEPLPVPPSATPPPQN</sequence>
<feature type="compositionally biased region" description="Low complexity" evidence="1">
    <location>
        <begin position="185"/>
        <end position="194"/>
    </location>
</feature>
<feature type="signal peptide" evidence="2">
    <location>
        <begin position="1"/>
        <end position="22"/>
    </location>
</feature>
<dbReference type="Proteomes" id="UP000198339">
    <property type="component" value="Unassembled WGS sequence"/>
</dbReference>
<evidence type="ECO:0000256" key="2">
    <source>
        <dbReference type="SAM" id="SignalP"/>
    </source>
</evidence>
<dbReference type="EMBL" id="FZPA01000015">
    <property type="protein sequence ID" value="SNT18935.1"/>
    <property type="molecule type" value="Genomic_DNA"/>
</dbReference>
<proteinExistence type="predicted"/>
<gene>
    <name evidence="3" type="ORF">SAMN06295955_11519</name>
</gene>
<evidence type="ECO:0000313" key="4">
    <source>
        <dbReference type="Proteomes" id="UP000198339"/>
    </source>
</evidence>
<organism evidence="3 4">
    <name type="scientific">Sphingopyxis indica</name>
    <dbReference type="NCBI Taxonomy" id="436663"/>
    <lineage>
        <taxon>Bacteria</taxon>
        <taxon>Pseudomonadati</taxon>
        <taxon>Pseudomonadota</taxon>
        <taxon>Alphaproteobacteria</taxon>
        <taxon>Sphingomonadales</taxon>
        <taxon>Sphingomonadaceae</taxon>
        <taxon>Sphingopyxis</taxon>
    </lineage>
</organism>
<evidence type="ECO:0000256" key="1">
    <source>
        <dbReference type="SAM" id="MobiDB-lite"/>
    </source>
</evidence>
<accession>A0A239KLJ3</accession>
<dbReference type="RefSeq" id="WP_089217037.1">
    <property type="nucleotide sequence ID" value="NZ_CP076394.1"/>
</dbReference>
<feature type="compositionally biased region" description="Pro residues" evidence="1">
    <location>
        <begin position="198"/>
        <end position="212"/>
    </location>
</feature>
<keyword evidence="4" id="KW-1185">Reference proteome</keyword>
<dbReference type="OrthoDB" id="7391233at2"/>
<protein>
    <submittedName>
        <fullName evidence="3">Uncharacterized protein</fullName>
    </submittedName>
</protein>
<feature type="chain" id="PRO_5013326061" evidence="2">
    <location>
        <begin position="23"/>
        <end position="212"/>
    </location>
</feature>
<reference evidence="3 4" key="1">
    <citation type="submission" date="2017-06" db="EMBL/GenBank/DDBJ databases">
        <authorList>
            <person name="Kim H.J."/>
            <person name="Triplett B.A."/>
        </authorList>
    </citation>
    <scope>NUCLEOTIDE SEQUENCE [LARGE SCALE GENOMIC DNA]</scope>
    <source>
        <strain evidence="3 4">DS15</strain>
    </source>
</reference>